<proteinExistence type="predicted"/>
<evidence type="ECO:0000313" key="1">
    <source>
        <dbReference type="EMBL" id="SCL30656.1"/>
    </source>
</evidence>
<evidence type="ECO:0000313" key="2">
    <source>
        <dbReference type="Proteomes" id="UP000198906"/>
    </source>
</evidence>
<dbReference type="AlphaFoldDB" id="A0A1C6SM47"/>
<reference evidence="2" key="1">
    <citation type="submission" date="2016-06" db="EMBL/GenBank/DDBJ databases">
        <authorList>
            <person name="Varghese N."/>
        </authorList>
    </citation>
    <scope>NUCLEOTIDE SEQUENCE [LARGE SCALE GENOMIC DNA]</scope>
    <source>
        <strain evidence="2">DSM 46123</strain>
    </source>
</reference>
<dbReference type="Proteomes" id="UP000198906">
    <property type="component" value="Unassembled WGS sequence"/>
</dbReference>
<protein>
    <submittedName>
        <fullName evidence="1">Uncharacterized protein</fullName>
    </submittedName>
</protein>
<dbReference type="EMBL" id="FMHU01000002">
    <property type="protein sequence ID" value="SCL30656.1"/>
    <property type="molecule type" value="Genomic_DNA"/>
</dbReference>
<keyword evidence="2" id="KW-1185">Reference proteome</keyword>
<sequence length="108" mass="11862">MRWRPGLPGDRLAARRVDTVAELRQLVTWARQHPDVTAVRHRRVRELVGDPPDVCRRGHRYGGGSATRAALGWRECACGGHIIHTCGWPGCGDVQPDPPSARTAAPAR</sequence>
<gene>
    <name evidence="1" type="ORF">GA0074694_5757</name>
</gene>
<accession>A0A1C6SM47</accession>
<name>A0A1C6SM47_9ACTN</name>
<organism evidence="1 2">
    <name type="scientific">Micromonospora inyonensis</name>
    <dbReference type="NCBI Taxonomy" id="47866"/>
    <lineage>
        <taxon>Bacteria</taxon>
        <taxon>Bacillati</taxon>
        <taxon>Actinomycetota</taxon>
        <taxon>Actinomycetes</taxon>
        <taxon>Micromonosporales</taxon>
        <taxon>Micromonosporaceae</taxon>
        <taxon>Micromonospora</taxon>
    </lineage>
</organism>